<gene>
    <name evidence="1" type="ORF">HPP92_008794</name>
</gene>
<evidence type="ECO:0000313" key="1">
    <source>
        <dbReference type="EMBL" id="KAG0486699.1"/>
    </source>
</evidence>
<proteinExistence type="predicted"/>
<dbReference type="EMBL" id="JADCNM010000004">
    <property type="protein sequence ID" value="KAG0486699.1"/>
    <property type="molecule type" value="Genomic_DNA"/>
</dbReference>
<comment type="caution">
    <text evidence="1">The sequence shown here is derived from an EMBL/GenBank/DDBJ whole genome shotgun (WGS) entry which is preliminary data.</text>
</comment>
<evidence type="ECO:0000313" key="2">
    <source>
        <dbReference type="Proteomes" id="UP000639772"/>
    </source>
</evidence>
<organism evidence="1 2">
    <name type="scientific">Vanilla planifolia</name>
    <name type="common">Vanilla</name>
    <dbReference type="NCBI Taxonomy" id="51239"/>
    <lineage>
        <taxon>Eukaryota</taxon>
        <taxon>Viridiplantae</taxon>
        <taxon>Streptophyta</taxon>
        <taxon>Embryophyta</taxon>
        <taxon>Tracheophyta</taxon>
        <taxon>Spermatophyta</taxon>
        <taxon>Magnoliopsida</taxon>
        <taxon>Liliopsida</taxon>
        <taxon>Asparagales</taxon>
        <taxon>Orchidaceae</taxon>
        <taxon>Vanilloideae</taxon>
        <taxon>Vanilleae</taxon>
        <taxon>Vanilla</taxon>
    </lineage>
</organism>
<protein>
    <submittedName>
        <fullName evidence="1">Uncharacterized protein</fullName>
    </submittedName>
</protein>
<accession>A0A835V435</accession>
<dbReference type="AlphaFoldDB" id="A0A835V435"/>
<sequence>MPVRDLSLLASTYGEFISSLHLRNVQLQFLLALCVAEPSVSFRIRGFHHSAKFFRFRQEEQTCCHQKVYFLYQVHVLYHPGIVLLFGASVARYIQQVVNLSIILVLPSINILALRLKVGLTSSVIETKYNAVSSGIVGHQDGQKLAFEKVMDCESDDRNDFTRSDCNVEDDLEEDFGNEEELALECKL</sequence>
<reference evidence="1 2" key="1">
    <citation type="journal article" date="2020" name="Nat. Food">
        <title>A phased Vanilla planifolia genome enables genetic improvement of flavour and production.</title>
        <authorList>
            <person name="Hasing T."/>
            <person name="Tang H."/>
            <person name="Brym M."/>
            <person name="Khazi F."/>
            <person name="Huang T."/>
            <person name="Chambers A.H."/>
        </authorList>
    </citation>
    <scope>NUCLEOTIDE SEQUENCE [LARGE SCALE GENOMIC DNA]</scope>
    <source>
        <tissue evidence="1">Leaf</tissue>
    </source>
</reference>
<name>A0A835V435_VANPL</name>
<dbReference type="Proteomes" id="UP000639772">
    <property type="component" value="Unassembled WGS sequence"/>
</dbReference>